<dbReference type="EMBL" id="GBXM01038120">
    <property type="protein sequence ID" value="JAH70457.1"/>
    <property type="molecule type" value="Transcribed_RNA"/>
</dbReference>
<reference evidence="1" key="2">
    <citation type="journal article" date="2015" name="Fish Shellfish Immunol.">
        <title>Early steps in the European eel (Anguilla anguilla)-Vibrio vulnificus interaction in the gills: Role of the RtxA13 toxin.</title>
        <authorList>
            <person name="Callol A."/>
            <person name="Pajuelo D."/>
            <person name="Ebbesson L."/>
            <person name="Teles M."/>
            <person name="MacKenzie S."/>
            <person name="Amaro C."/>
        </authorList>
    </citation>
    <scope>NUCLEOTIDE SEQUENCE</scope>
</reference>
<sequence length="39" mass="4494">MQFSKPSHVLYLRTHICVKCSALARRPQVLPAETGSRRR</sequence>
<protein>
    <submittedName>
        <fullName evidence="1">Uncharacterized protein</fullName>
    </submittedName>
</protein>
<evidence type="ECO:0000313" key="1">
    <source>
        <dbReference type="EMBL" id="JAH70457.1"/>
    </source>
</evidence>
<organism evidence="1">
    <name type="scientific">Anguilla anguilla</name>
    <name type="common">European freshwater eel</name>
    <name type="synonym">Muraena anguilla</name>
    <dbReference type="NCBI Taxonomy" id="7936"/>
    <lineage>
        <taxon>Eukaryota</taxon>
        <taxon>Metazoa</taxon>
        <taxon>Chordata</taxon>
        <taxon>Craniata</taxon>
        <taxon>Vertebrata</taxon>
        <taxon>Euteleostomi</taxon>
        <taxon>Actinopterygii</taxon>
        <taxon>Neopterygii</taxon>
        <taxon>Teleostei</taxon>
        <taxon>Anguilliformes</taxon>
        <taxon>Anguillidae</taxon>
        <taxon>Anguilla</taxon>
    </lineage>
</organism>
<accession>A0A0E9UXC0</accession>
<name>A0A0E9UXC0_ANGAN</name>
<reference evidence="1" key="1">
    <citation type="submission" date="2014-11" db="EMBL/GenBank/DDBJ databases">
        <authorList>
            <person name="Amaro Gonzalez C."/>
        </authorList>
    </citation>
    <scope>NUCLEOTIDE SEQUENCE</scope>
</reference>
<dbReference type="AlphaFoldDB" id="A0A0E9UXC0"/>
<proteinExistence type="predicted"/>